<dbReference type="OrthoDB" id="8678477at2"/>
<dbReference type="InterPro" id="IPR042100">
    <property type="entry name" value="Bug_dom1"/>
</dbReference>
<comment type="similarity">
    <text evidence="1">Belongs to the UPF0065 (bug) family.</text>
</comment>
<protein>
    <submittedName>
        <fullName evidence="3">Tripartite-type tricarboxylate transporter receptor subunit TctC</fullName>
    </submittedName>
</protein>
<dbReference type="InParanoid" id="A0A4R6QLQ5"/>
<dbReference type="EMBL" id="SNXS01000004">
    <property type="protein sequence ID" value="TDP63735.1"/>
    <property type="molecule type" value="Genomic_DNA"/>
</dbReference>
<dbReference type="AlphaFoldDB" id="A0A4R6QLQ5"/>
<dbReference type="InterPro" id="IPR005064">
    <property type="entry name" value="BUG"/>
</dbReference>
<dbReference type="Pfam" id="PF03401">
    <property type="entry name" value="TctC"/>
    <property type="match status" value="1"/>
</dbReference>
<dbReference type="Gene3D" id="3.40.190.150">
    <property type="entry name" value="Bordetella uptake gene, domain 1"/>
    <property type="match status" value="1"/>
</dbReference>
<name>A0A4R6QLQ5_9BURK</name>
<evidence type="ECO:0000313" key="3">
    <source>
        <dbReference type="EMBL" id="TDP63735.1"/>
    </source>
</evidence>
<proteinExistence type="inferred from homology"/>
<evidence type="ECO:0000256" key="1">
    <source>
        <dbReference type="ARBA" id="ARBA00006987"/>
    </source>
</evidence>
<accession>A0A4R6QLQ5</accession>
<organism evidence="3 4">
    <name type="scientific">Roseateles toxinivorans</name>
    <dbReference type="NCBI Taxonomy" id="270368"/>
    <lineage>
        <taxon>Bacteria</taxon>
        <taxon>Pseudomonadati</taxon>
        <taxon>Pseudomonadota</taxon>
        <taxon>Betaproteobacteria</taxon>
        <taxon>Burkholderiales</taxon>
        <taxon>Sphaerotilaceae</taxon>
        <taxon>Roseateles</taxon>
    </lineage>
</organism>
<evidence type="ECO:0000256" key="2">
    <source>
        <dbReference type="SAM" id="SignalP"/>
    </source>
</evidence>
<evidence type="ECO:0000313" key="4">
    <source>
        <dbReference type="Proteomes" id="UP000295361"/>
    </source>
</evidence>
<dbReference type="PANTHER" id="PTHR42928">
    <property type="entry name" value="TRICARBOXYLATE-BINDING PROTEIN"/>
    <property type="match status" value="1"/>
</dbReference>
<dbReference type="Gene3D" id="3.40.190.10">
    <property type="entry name" value="Periplasmic binding protein-like II"/>
    <property type="match status" value="1"/>
</dbReference>
<reference evidence="3 4" key="1">
    <citation type="submission" date="2019-03" db="EMBL/GenBank/DDBJ databases">
        <title>Genomic Encyclopedia of Type Strains, Phase IV (KMG-IV): sequencing the most valuable type-strain genomes for metagenomic binning, comparative biology and taxonomic classification.</title>
        <authorList>
            <person name="Goeker M."/>
        </authorList>
    </citation>
    <scope>NUCLEOTIDE SEQUENCE [LARGE SCALE GENOMIC DNA]</scope>
    <source>
        <strain evidence="3 4">DSM 16998</strain>
    </source>
</reference>
<feature type="chain" id="PRO_5020976717" evidence="2">
    <location>
        <begin position="32"/>
        <end position="337"/>
    </location>
</feature>
<dbReference type="PANTHER" id="PTHR42928:SF5">
    <property type="entry name" value="BLR1237 PROTEIN"/>
    <property type="match status" value="1"/>
</dbReference>
<dbReference type="RefSeq" id="WP_133701607.1">
    <property type="nucleotide sequence ID" value="NZ_SNXS01000004.1"/>
</dbReference>
<keyword evidence="3" id="KW-0675">Receptor</keyword>
<gene>
    <name evidence="3" type="ORF">DES47_10416</name>
</gene>
<dbReference type="PIRSF" id="PIRSF017082">
    <property type="entry name" value="YflP"/>
    <property type="match status" value="1"/>
</dbReference>
<keyword evidence="2" id="KW-0732">Signal</keyword>
<dbReference type="CDD" id="cd13578">
    <property type="entry name" value="PBP2_Bug27"/>
    <property type="match status" value="1"/>
</dbReference>
<keyword evidence="4" id="KW-1185">Reference proteome</keyword>
<feature type="signal peptide" evidence="2">
    <location>
        <begin position="1"/>
        <end position="31"/>
    </location>
</feature>
<dbReference type="SUPFAM" id="SSF53850">
    <property type="entry name" value="Periplasmic binding protein-like II"/>
    <property type="match status" value="1"/>
</dbReference>
<dbReference type="Proteomes" id="UP000295361">
    <property type="component" value="Unassembled WGS sequence"/>
</dbReference>
<sequence>MNKPTFSLSRRAVALAMASLTSLTLCGVAQAQSQARPLRLIVPYAPGGPLDIIARSLAERVKDSLGTVIVENKAGAGGNLGADAVAKAAPDGHTIVMGAVATHAINPWLYSKIPYDPIRDFTPITLVAKVPNVLVMHAETASKLSINTVADLIAYAKKNPGKLNYGSGGNGSAGHLAGEMFKAQAGVFMVHIPYAGGNPAQLALVSGQVDLNFDNLASASANIKAGKLKALAVTTAARATALPDLPTIAEGGKALGLASFDVNTWFGLFGPAKLPADVTRKLNKAFTDALASPEVRTRMAVLMAEPAGDTPEQFAAFVKAELGKYEKVVKASGAKLD</sequence>
<comment type="caution">
    <text evidence="3">The sequence shown here is derived from an EMBL/GenBank/DDBJ whole genome shotgun (WGS) entry which is preliminary data.</text>
</comment>